<protein>
    <submittedName>
        <fullName evidence="1">Uncharacterized protein</fullName>
    </submittedName>
</protein>
<name>T1JQ91_TETUR</name>
<dbReference type="HOGENOM" id="CLU_3385322_0_0_1"/>
<dbReference type="AlphaFoldDB" id="T1JQ91"/>
<evidence type="ECO:0000313" key="1">
    <source>
        <dbReference type="EnsemblMetazoa" id="tetur01g02370.1"/>
    </source>
</evidence>
<dbReference type="Proteomes" id="UP000015104">
    <property type="component" value="Unassembled WGS sequence"/>
</dbReference>
<dbReference type="EnsemblMetazoa" id="tetur01g02370.1">
    <property type="protein sequence ID" value="tetur01g02370.1"/>
    <property type="gene ID" value="tetur01g02370"/>
</dbReference>
<accession>T1JQ91</accession>
<reference evidence="2" key="1">
    <citation type="submission" date="2011-08" db="EMBL/GenBank/DDBJ databases">
        <authorList>
            <person name="Rombauts S."/>
        </authorList>
    </citation>
    <scope>NUCLEOTIDE SEQUENCE</scope>
    <source>
        <strain evidence="2">London</strain>
    </source>
</reference>
<evidence type="ECO:0000313" key="2">
    <source>
        <dbReference type="Proteomes" id="UP000015104"/>
    </source>
</evidence>
<sequence>MTFGKPKMGFAFLGVKSENIDNHLDSKLNFNIH</sequence>
<proteinExistence type="predicted"/>
<reference evidence="1" key="2">
    <citation type="submission" date="2015-06" db="UniProtKB">
        <authorList>
            <consortium name="EnsemblMetazoa"/>
        </authorList>
    </citation>
    <scope>IDENTIFICATION</scope>
</reference>
<dbReference type="EMBL" id="CAEY01000437">
    <property type="status" value="NOT_ANNOTATED_CDS"/>
    <property type="molecule type" value="Genomic_DNA"/>
</dbReference>
<organism evidence="1 2">
    <name type="scientific">Tetranychus urticae</name>
    <name type="common">Two-spotted spider mite</name>
    <dbReference type="NCBI Taxonomy" id="32264"/>
    <lineage>
        <taxon>Eukaryota</taxon>
        <taxon>Metazoa</taxon>
        <taxon>Ecdysozoa</taxon>
        <taxon>Arthropoda</taxon>
        <taxon>Chelicerata</taxon>
        <taxon>Arachnida</taxon>
        <taxon>Acari</taxon>
        <taxon>Acariformes</taxon>
        <taxon>Trombidiformes</taxon>
        <taxon>Prostigmata</taxon>
        <taxon>Eleutherengona</taxon>
        <taxon>Raphignathae</taxon>
        <taxon>Tetranychoidea</taxon>
        <taxon>Tetranychidae</taxon>
        <taxon>Tetranychus</taxon>
    </lineage>
</organism>
<keyword evidence="2" id="KW-1185">Reference proteome</keyword>